<feature type="domain" description="Clr5" evidence="2">
    <location>
        <begin position="1"/>
        <end position="25"/>
    </location>
</feature>
<name>A0AA40BUT8_9PEZI</name>
<dbReference type="Pfam" id="PF14420">
    <property type="entry name" value="Clr5"/>
    <property type="match status" value="1"/>
</dbReference>
<dbReference type="AlphaFoldDB" id="A0AA40BUT8"/>
<dbReference type="EMBL" id="JAULSU010000006">
    <property type="protein sequence ID" value="KAK0614449.1"/>
    <property type="molecule type" value="Genomic_DNA"/>
</dbReference>
<evidence type="ECO:0000313" key="4">
    <source>
        <dbReference type="Proteomes" id="UP001175000"/>
    </source>
</evidence>
<protein>
    <recommendedName>
        <fullName evidence="2">Clr5 domain-containing protein</fullName>
    </recommendedName>
</protein>
<feature type="compositionally biased region" description="Polar residues" evidence="1">
    <location>
        <begin position="130"/>
        <end position="150"/>
    </location>
</feature>
<proteinExistence type="predicted"/>
<evidence type="ECO:0000259" key="2">
    <source>
        <dbReference type="Pfam" id="PF14420"/>
    </source>
</evidence>
<dbReference type="PANTHER" id="PTHR38788:SF3">
    <property type="entry name" value="CLR5 DOMAIN-CONTAINING PROTEIN"/>
    <property type="match status" value="1"/>
</dbReference>
<feature type="region of interest" description="Disordered" evidence="1">
    <location>
        <begin position="76"/>
        <end position="150"/>
    </location>
</feature>
<sequence length="230" mass="25799">MSQTYGFTASSRQYVHRFTRWGLRKNISHHTMSAMVAIWEQRRREGKETSFFWNRQAFDASRLDRFARRGGIISHNEVRARSPTPPGVRYSTPLPDGQREHQTAGLMSHGHSSNPSEPPCSDSVAPPTRALSSSVTPQQNPQIEEYSSQGSNAVTPWPLLGYVTGTSTSGNAKPKSHLNHFNETLEHSSCPEWSLAAYYDNEDDSLPAASESVWNFPDGTACPFFDFNYE</sequence>
<reference evidence="3" key="1">
    <citation type="submission" date="2023-06" db="EMBL/GenBank/DDBJ databases">
        <title>Genome-scale phylogeny and comparative genomics of the fungal order Sordariales.</title>
        <authorList>
            <consortium name="Lawrence Berkeley National Laboratory"/>
            <person name="Hensen N."/>
            <person name="Bonometti L."/>
            <person name="Westerberg I."/>
            <person name="Brannstrom I.O."/>
            <person name="Guillou S."/>
            <person name="Cros-Aarteil S."/>
            <person name="Calhoun S."/>
            <person name="Haridas S."/>
            <person name="Kuo A."/>
            <person name="Mondo S."/>
            <person name="Pangilinan J."/>
            <person name="Riley R."/>
            <person name="Labutti K."/>
            <person name="Andreopoulos B."/>
            <person name="Lipzen A."/>
            <person name="Chen C."/>
            <person name="Yanf M."/>
            <person name="Daum C."/>
            <person name="Ng V."/>
            <person name="Clum A."/>
            <person name="Steindorff A."/>
            <person name="Ohm R."/>
            <person name="Martin F."/>
            <person name="Silar P."/>
            <person name="Natvig D."/>
            <person name="Lalanne C."/>
            <person name="Gautier V."/>
            <person name="Ament-Velasquez S.L."/>
            <person name="Kruys A."/>
            <person name="Hutchinson M.I."/>
            <person name="Powell A.J."/>
            <person name="Barry K."/>
            <person name="Miller A.N."/>
            <person name="Grigoriev I.V."/>
            <person name="Debuchy R."/>
            <person name="Gladieux P."/>
            <person name="Thoren M.H."/>
            <person name="Johannesson H."/>
        </authorList>
    </citation>
    <scope>NUCLEOTIDE SEQUENCE</scope>
    <source>
        <strain evidence="3">CBS 606.72</strain>
    </source>
</reference>
<organism evidence="3 4">
    <name type="scientific">Immersiella caudata</name>
    <dbReference type="NCBI Taxonomy" id="314043"/>
    <lineage>
        <taxon>Eukaryota</taxon>
        <taxon>Fungi</taxon>
        <taxon>Dikarya</taxon>
        <taxon>Ascomycota</taxon>
        <taxon>Pezizomycotina</taxon>
        <taxon>Sordariomycetes</taxon>
        <taxon>Sordariomycetidae</taxon>
        <taxon>Sordariales</taxon>
        <taxon>Lasiosphaeriaceae</taxon>
        <taxon>Immersiella</taxon>
    </lineage>
</organism>
<gene>
    <name evidence="3" type="ORF">B0T14DRAFT_570385</name>
</gene>
<keyword evidence="4" id="KW-1185">Reference proteome</keyword>
<dbReference type="InterPro" id="IPR025676">
    <property type="entry name" value="Clr5_dom"/>
</dbReference>
<comment type="caution">
    <text evidence="3">The sequence shown here is derived from an EMBL/GenBank/DDBJ whole genome shotgun (WGS) entry which is preliminary data.</text>
</comment>
<evidence type="ECO:0000313" key="3">
    <source>
        <dbReference type="EMBL" id="KAK0614449.1"/>
    </source>
</evidence>
<accession>A0AA40BUT8</accession>
<evidence type="ECO:0000256" key="1">
    <source>
        <dbReference type="SAM" id="MobiDB-lite"/>
    </source>
</evidence>
<dbReference type="PANTHER" id="PTHR38788">
    <property type="entry name" value="CLR5 DOMAIN-CONTAINING PROTEIN"/>
    <property type="match status" value="1"/>
</dbReference>
<dbReference type="Proteomes" id="UP001175000">
    <property type="component" value="Unassembled WGS sequence"/>
</dbReference>